<feature type="transmembrane region" description="Helical" evidence="12">
    <location>
        <begin position="532"/>
        <end position="550"/>
    </location>
</feature>
<dbReference type="EMBL" id="BTGB01000001">
    <property type="protein sequence ID" value="GMM45041.1"/>
    <property type="molecule type" value="Genomic_DNA"/>
</dbReference>
<comment type="caution">
    <text evidence="15">The sequence shown here is derived from an EMBL/GenBank/DDBJ whole genome shotgun (WGS) entry which is preliminary data.</text>
</comment>
<organism evidence="15 16">
    <name type="scientific">Pichia kluyveri</name>
    <name type="common">Yeast</name>
    <dbReference type="NCBI Taxonomy" id="36015"/>
    <lineage>
        <taxon>Eukaryota</taxon>
        <taxon>Fungi</taxon>
        <taxon>Dikarya</taxon>
        <taxon>Ascomycota</taxon>
        <taxon>Saccharomycotina</taxon>
        <taxon>Pichiomycetes</taxon>
        <taxon>Pichiales</taxon>
        <taxon>Pichiaceae</taxon>
        <taxon>Pichia</taxon>
    </lineage>
</organism>
<dbReference type="GO" id="GO:0006879">
    <property type="term" value="P:intracellular iron ion homeostasis"/>
    <property type="evidence" value="ECO:0007669"/>
    <property type="project" value="TreeGrafter"/>
</dbReference>
<dbReference type="Pfam" id="PF08030">
    <property type="entry name" value="NAD_binding_6"/>
    <property type="match status" value="1"/>
</dbReference>
<dbReference type="AlphaFoldDB" id="A0AAV5R340"/>
<dbReference type="SFLD" id="SFLDG01168">
    <property type="entry name" value="Ferric_reductase_subgroup_(FRE"/>
    <property type="match status" value="1"/>
</dbReference>
<evidence type="ECO:0000259" key="14">
    <source>
        <dbReference type="PROSITE" id="PS51384"/>
    </source>
</evidence>
<feature type="chain" id="PRO_5043943981" description="FAD-binding FR-type domain-containing protein" evidence="13">
    <location>
        <begin position="20"/>
        <end position="995"/>
    </location>
</feature>
<keyword evidence="8 12" id="KW-1133">Transmembrane helix</keyword>
<feature type="domain" description="FAD-binding FR-type" evidence="14">
    <location>
        <begin position="606"/>
        <end position="724"/>
    </location>
</feature>
<dbReference type="InterPro" id="IPR017927">
    <property type="entry name" value="FAD-bd_FR_type"/>
</dbReference>
<evidence type="ECO:0000256" key="11">
    <source>
        <dbReference type="ARBA" id="ARBA00023136"/>
    </source>
</evidence>
<evidence type="ECO:0000256" key="9">
    <source>
        <dbReference type="ARBA" id="ARBA00023002"/>
    </source>
</evidence>
<reference evidence="15 16" key="1">
    <citation type="journal article" date="2023" name="Elife">
        <title>Identification of key yeast species and microbe-microbe interactions impacting larval growth of Drosophila in the wild.</title>
        <authorList>
            <person name="Mure A."/>
            <person name="Sugiura Y."/>
            <person name="Maeda R."/>
            <person name="Honda K."/>
            <person name="Sakurai N."/>
            <person name="Takahashi Y."/>
            <person name="Watada M."/>
            <person name="Katoh T."/>
            <person name="Gotoh A."/>
            <person name="Gotoh Y."/>
            <person name="Taniguchi I."/>
            <person name="Nakamura K."/>
            <person name="Hayashi T."/>
            <person name="Katayama T."/>
            <person name="Uemura T."/>
            <person name="Hattori Y."/>
        </authorList>
    </citation>
    <scope>NUCLEOTIDE SEQUENCE [LARGE SCALE GENOMIC DNA]</scope>
    <source>
        <strain evidence="15 16">PK-24</strain>
    </source>
</reference>
<feature type="transmembrane region" description="Helical" evidence="12">
    <location>
        <begin position="562"/>
        <end position="589"/>
    </location>
</feature>
<evidence type="ECO:0000256" key="8">
    <source>
        <dbReference type="ARBA" id="ARBA00022989"/>
    </source>
</evidence>
<evidence type="ECO:0000256" key="12">
    <source>
        <dbReference type="SAM" id="Phobius"/>
    </source>
</evidence>
<keyword evidence="4" id="KW-0285">Flavoprotein</keyword>
<proteinExistence type="inferred from homology"/>
<keyword evidence="3" id="KW-0813">Transport</keyword>
<evidence type="ECO:0000256" key="10">
    <source>
        <dbReference type="ARBA" id="ARBA00023065"/>
    </source>
</evidence>
<dbReference type="GO" id="GO:0006826">
    <property type="term" value="P:iron ion transport"/>
    <property type="evidence" value="ECO:0007669"/>
    <property type="project" value="TreeGrafter"/>
</dbReference>
<keyword evidence="10" id="KW-0406">Ion transport</keyword>
<dbReference type="Gene3D" id="3.40.50.80">
    <property type="entry name" value="Nucleotide-binding domain of ferredoxin-NADP reductase (FNR) module"/>
    <property type="match status" value="1"/>
</dbReference>
<dbReference type="PROSITE" id="PS51384">
    <property type="entry name" value="FAD_FR"/>
    <property type="match status" value="1"/>
</dbReference>
<evidence type="ECO:0000313" key="16">
    <source>
        <dbReference type="Proteomes" id="UP001378960"/>
    </source>
</evidence>
<dbReference type="Pfam" id="PF08022">
    <property type="entry name" value="FAD_binding_8"/>
    <property type="match status" value="1"/>
</dbReference>
<evidence type="ECO:0000256" key="1">
    <source>
        <dbReference type="ARBA" id="ARBA00004141"/>
    </source>
</evidence>
<evidence type="ECO:0000256" key="3">
    <source>
        <dbReference type="ARBA" id="ARBA00022448"/>
    </source>
</evidence>
<dbReference type="PANTHER" id="PTHR32361:SF25">
    <property type="entry name" value="FERRIC_CUPRIC REDUCTASE TRANSMEMBRANE COMPONENT 1"/>
    <property type="match status" value="1"/>
</dbReference>
<dbReference type="GO" id="GO:0000293">
    <property type="term" value="F:ferric-chelate reductase activity"/>
    <property type="evidence" value="ECO:0007669"/>
    <property type="project" value="UniProtKB-ARBA"/>
</dbReference>
<dbReference type="SUPFAM" id="SSF52343">
    <property type="entry name" value="Ferredoxin reductase-like, C-terminal NADP-linked domain"/>
    <property type="match status" value="1"/>
</dbReference>
<keyword evidence="9" id="KW-0560">Oxidoreductase</keyword>
<dbReference type="PANTHER" id="PTHR32361">
    <property type="entry name" value="FERRIC/CUPRIC REDUCTASE TRANSMEMBRANE COMPONENT"/>
    <property type="match status" value="1"/>
</dbReference>
<feature type="transmembrane region" description="Helical" evidence="12">
    <location>
        <begin position="731"/>
        <end position="753"/>
    </location>
</feature>
<comment type="similarity">
    <text evidence="2">Belongs to the ferric reductase (FRE) family.</text>
</comment>
<keyword evidence="7" id="KW-0249">Electron transport</keyword>
<keyword evidence="13" id="KW-0732">Signal</keyword>
<dbReference type="SFLD" id="SFLDS00052">
    <property type="entry name" value="Ferric_Reductase_Domain"/>
    <property type="match status" value="1"/>
</dbReference>
<keyword evidence="11 12" id="KW-0472">Membrane</keyword>
<dbReference type="GO" id="GO:0005886">
    <property type="term" value="C:plasma membrane"/>
    <property type="evidence" value="ECO:0007669"/>
    <property type="project" value="TreeGrafter"/>
</dbReference>
<evidence type="ECO:0000256" key="13">
    <source>
        <dbReference type="SAM" id="SignalP"/>
    </source>
</evidence>
<evidence type="ECO:0000256" key="7">
    <source>
        <dbReference type="ARBA" id="ARBA00022982"/>
    </source>
</evidence>
<keyword evidence="6" id="KW-0274">FAD</keyword>
<feature type="transmembrane region" description="Helical" evidence="12">
    <location>
        <begin position="492"/>
        <end position="512"/>
    </location>
</feature>
<keyword evidence="5 12" id="KW-0812">Transmembrane</keyword>
<feature type="signal peptide" evidence="13">
    <location>
        <begin position="1"/>
        <end position="19"/>
    </location>
</feature>
<dbReference type="Proteomes" id="UP001378960">
    <property type="component" value="Unassembled WGS sequence"/>
</dbReference>
<comment type="subcellular location">
    <subcellularLocation>
        <location evidence="1">Membrane</location>
        <topology evidence="1">Multi-pass membrane protein</topology>
    </subcellularLocation>
</comment>
<dbReference type="InterPro" id="IPR051410">
    <property type="entry name" value="Ferric/Cupric_Reductase"/>
</dbReference>
<accession>A0AAV5R340</accession>
<evidence type="ECO:0000256" key="5">
    <source>
        <dbReference type="ARBA" id="ARBA00022692"/>
    </source>
</evidence>
<evidence type="ECO:0000313" key="15">
    <source>
        <dbReference type="EMBL" id="GMM45041.1"/>
    </source>
</evidence>
<dbReference type="InterPro" id="IPR013121">
    <property type="entry name" value="Fe_red_NAD-bd_6"/>
</dbReference>
<dbReference type="Pfam" id="PF01794">
    <property type="entry name" value="Ferric_reduct"/>
    <property type="match status" value="1"/>
</dbReference>
<dbReference type="CDD" id="cd06186">
    <property type="entry name" value="NOX_Duox_like_FAD_NADP"/>
    <property type="match status" value="1"/>
</dbReference>
<dbReference type="InterPro" id="IPR013130">
    <property type="entry name" value="Fe3_Rdtase_TM_dom"/>
</dbReference>
<dbReference type="InterPro" id="IPR039261">
    <property type="entry name" value="FNR_nucleotide-bd"/>
</dbReference>
<dbReference type="GO" id="GO:0015677">
    <property type="term" value="P:copper ion import"/>
    <property type="evidence" value="ECO:0007669"/>
    <property type="project" value="TreeGrafter"/>
</dbReference>
<sequence>MRFRLVLFLIISILSKCESRGITSKLGASCLYVAANFTSFPFECEMPDLSFACRCQNQPFLGTVTNCIESHSNDPVELSRAYKQLVNTCKAQGGKEWNFIDLVKVNENATNYLMDYSLLPTPKFKASLVWKAQKIQKIQNKNNLILNSNNDNNDNNNYINDVVSSSNVVFDPYAGSHDINILSSKNDGMIKNGKVIGIEKIPNFDNIDEIEKIGISNILDTPRYILRNPVIVPDELYNISHNSVSKLLDQRNLATVYGGYIYLYWGCVMLISMLVNISQWCSPYYSNRIAKTGFALWCKSKIICPQIFKPSNVLKYRSNSIANKTLNELVDGPMGLFDSSSRIKTQNTQTKLLSADIFDSNNNSKLDELSKKLKLLKKSNKDQNNNLNSKINRNCKENFLTSIYTMPVRMHAIIILGYIVLNVVFCCIEYEIVYPNTVFTCKKGQKFVSVADRTGIIATVQLPLVYLFSTRNNIFSKLTGLSYRSFQMFHKWTSRVVFVLLVLHCSFYLMFVNVRGDYIDRWGLMKWRCANTAFIAICITMGISFGRKFVYEFFKVTHQLLLIIFSVCSWYHCLTLGWIEYLGVAYAIWGLEYLIRVSKIIASGSILKGKCKIIYSTAASGGNGSGNEKTVQSIRIEINHSGWWKPYPGCYCWVKFLRFNMFWEAHPFTVVSATNAKNYNQLVFVIRVKDGITKKLANHISKQPNGECSLNLLVEGPYGNNIPFKQYDKSILIAGGVGFAVIYSITMDLCQIYRAQMLRGKRNGDDFENSNNNLRKLISLIWVIPDFESLMSFKNEIESLSNYSDVMEVQIFITKKLKNEVMQRLIEKKKLVNPLSILCGSYAYGGMKGLANAIIESSRIEEEEGEGETTEMEDHCEEEKLDLNSNIERVIVNEKSNSSDLERCLDDVQVEQLPEEIKMLEWLINNNNKEININFEDKPFMQDELCEFIRNDYDDKPIALIACGPTNLNVDVRLSAVKCLKNGICVDYYEEELLW</sequence>
<evidence type="ECO:0000256" key="4">
    <source>
        <dbReference type="ARBA" id="ARBA00022630"/>
    </source>
</evidence>
<evidence type="ECO:0000256" key="6">
    <source>
        <dbReference type="ARBA" id="ARBA00022827"/>
    </source>
</evidence>
<dbReference type="InterPro" id="IPR013112">
    <property type="entry name" value="FAD-bd_8"/>
</dbReference>
<gene>
    <name evidence="15" type="ORF">DAPK24_016160</name>
</gene>
<feature type="transmembrane region" description="Helical" evidence="12">
    <location>
        <begin position="262"/>
        <end position="281"/>
    </location>
</feature>
<name>A0AAV5R340_PICKL</name>
<evidence type="ECO:0000256" key="2">
    <source>
        <dbReference type="ARBA" id="ARBA00006278"/>
    </source>
</evidence>
<feature type="transmembrane region" description="Helical" evidence="12">
    <location>
        <begin position="412"/>
        <end position="433"/>
    </location>
</feature>
<protein>
    <recommendedName>
        <fullName evidence="14">FAD-binding FR-type domain-containing protein</fullName>
    </recommendedName>
</protein>
<keyword evidence="16" id="KW-1185">Reference proteome</keyword>